<keyword evidence="4" id="KW-1185">Reference proteome</keyword>
<sequence length="660" mass="75696">MSTSVTAGLLYIWNKWQVQILVLVSFAMQLFLLIFARMRHCNISRALRILLWLVYLLADSTATYTLGHMSINSEPDKHHRQLVAFWAPFILVHLGGQDTITAYAMADNQLWLRHLFTFTVQALGAGYVIYKNIGSHGPLVKAAILMFVVGVVKNGERVWALSSSSLESISKFLDNAAIMQKDGPYSARTQLDKNEEDEELDGEVVLQGAHDLLYICMGQFVDDKVWPSMFQMDALELFHEKGSMYELIEMQLSLMYDIFYTKSVVIYTWCGCCIRAFSVLSTVITFFLFRSSTFQDGYKRVDVVVTYVLIVGAFLLEMASILRAIGSTWTCALIKAREWNWFHWLFVSLRRWVKAAERKSCSGSIGQHNLIDSSNEDAGCLGSGMTSFWKRSSNMISADTKKLVMEEISRMVQACEDDEQLMRNYRGQCVLSQHGGMWEDLTWSTDIEFDDSILAWHIATNKLLRRSDLKDDAKALAKATEVLSNYMIFLVVERPYMLPSPVRQRLYVQARKELNSMTKRRSFLGIRSKERGDSPVCAHGDYLGRQLLGNKEHTATELLQVVFGVWVEMLCYAAHHCSRDSHAKQLSNGGEFITVVWLLTTAEFNRVNCRQERFKERKHYMSFWSFIVAPFIWPLCLCIGYTSTKNIQKTFDSVFTWMES</sequence>
<dbReference type="Proteomes" id="UP001497457">
    <property type="component" value="Chromosome 27b"/>
</dbReference>
<evidence type="ECO:0000313" key="4">
    <source>
        <dbReference type="Proteomes" id="UP001497457"/>
    </source>
</evidence>
<feature type="transmembrane region" description="Helical" evidence="1">
    <location>
        <begin position="83"/>
        <end position="104"/>
    </location>
</feature>
<name>A0ABC9BYL3_9POAL</name>
<keyword evidence="1" id="KW-0472">Membrane</keyword>
<feature type="transmembrane region" description="Helical" evidence="1">
    <location>
        <begin position="620"/>
        <end position="642"/>
    </location>
</feature>
<evidence type="ECO:0000259" key="2">
    <source>
        <dbReference type="Pfam" id="PF13968"/>
    </source>
</evidence>
<feature type="transmembrane region" description="Helical" evidence="1">
    <location>
        <begin position="49"/>
        <end position="71"/>
    </location>
</feature>
<proteinExistence type="predicted"/>
<feature type="domain" description="DUF4220" evidence="2">
    <location>
        <begin position="52"/>
        <end position="372"/>
    </location>
</feature>
<dbReference type="AlphaFoldDB" id="A0ABC9BYL3"/>
<feature type="transmembrane region" description="Helical" evidence="1">
    <location>
        <begin position="304"/>
        <end position="325"/>
    </location>
</feature>
<feature type="transmembrane region" description="Helical" evidence="1">
    <location>
        <begin position="136"/>
        <end position="152"/>
    </location>
</feature>
<evidence type="ECO:0000256" key="1">
    <source>
        <dbReference type="SAM" id="Phobius"/>
    </source>
</evidence>
<keyword evidence="1" id="KW-1133">Transmembrane helix</keyword>
<feature type="transmembrane region" description="Helical" evidence="1">
    <location>
        <begin position="111"/>
        <end position="130"/>
    </location>
</feature>
<evidence type="ECO:0000313" key="3">
    <source>
        <dbReference type="EMBL" id="CAL5007220.1"/>
    </source>
</evidence>
<dbReference type="Pfam" id="PF13968">
    <property type="entry name" value="DUF4220"/>
    <property type="match status" value="1"/>
</dbReference>
<dbReference type="EMBL" id="OZ075137">
    <property type="protein sequence ID" value="CAL5007220.1"/>
    <property type="molecule type" value="Genomic_DNA"/>
</dbReference>
<accession>A0ABC9BYL3</accession>
<dbReference type="Pfam" id="PF04578">
    <property type="entry name" value="DUF594"/>
    <property type="match status" value="1"/>
</dbReference>
<keyword evidence="1" id="KW-0812">Transmembrane</keyword>
<reference evidence="3 4" key="2">
    <citation type="submission" date="2024-10" db="EMBL/GenBank/DDBJ databases">
        <authorList>
            <person name="Ryan C."/>
        </authorList>
    </citation>
    <scope>NUCLEOTIDE SEQUENCE [LARGE SCALE GENOMIC DNA]</scope>
</reference>
<dbReference type="InterPro" id="IPR007658">
    <property type="entry name" value="DUF594"/>
</dbReference>
<feature type="transmembrane region" description="Helical" evidence="1">
    <location>
        <begin position="264"/>
        <end position="289"/>
    </location>
</feature>
<gene>
    <name evidence="3" type="ORF">URODEC1_LOCUS68388</name>
</gene>
<dbReference type="InterPro" id="IPR025315">
    <property type="entry name" value="DUF4220"/>
</dbReference>
<organism evidence="3 4">
    <name type="scientific">Urochloa decumbens</name>
    <dbReference type="NCBI Taxonomy" id="240449"/>
    <lineage>
        <taxon>Eukaryota</taxon>
        <taxon>Viridiplantae</taxon>
        <taxon>Streptophyta</taxon>
        <taxon>Embryophyta</taxon>
        <taxon>Tracheophyta</taxon>
        <taxon>Spermatophyta</taxon>
        <taxon>Magnoliopsida</taxon>
        <taxon>Liliopsida</taxon>
        <taxon>Poales</taxon>
        <taxon>Poaceae</taxon>
        <taxon>PACMAD clade</taxon>
        <taxon>Panicoideae</taxon>
        <taxon>Panicodae</taxon>
        <taxon>Paniceae</taxon>
        <taxon>Melinidinae</taxon>
        <taxon>Urochloa</taxon>
    </lineage>
</organism>
<reference evidence="4" key="1">
    <citation type="submission" date="2024-06" db="EMBL/GenBank/DDBJ databases">
        <authorList>
            <person name="Ryan C."/>
        </authorList>
    </citation>
    <scope>NUCLEOTIDE SEQUENCE [LARGE SCALE GENOMIC DNA]</scope>
</reference>
<dbReference type="PANTHER" id="PTHR31325">
    <property type="entry name" value="OS01G0798800 PROTEIN-RELATED"/>
    <property type="match status" value="1"/>
</dbReference>
<feature type="transmembrane region" description="Helical" evidence="1">
    <location>
        <begin position="16"/>
        <end position="37"/>
    </location>
</feature>
<protein>
    <recommendedName>
        <fullName evidence="2">DUF4220 domain-containing protein</fullName>
    </recommendedName>
</protein>